<dbReference type="EMBL" id="JAFNEN010006446">
    <property type="protein sequence ID" value="KAG8155928.1"/>
    <property type="molecule type" value="Genomic_DNA"/>
</dbReference>
<keyword evidence="2" id="KW-1185">Reference proteome</keyword>
<proteinExistence type="predicted"/>
<gene>
    <name evidence="1" type="ORF">JTE90_009304</name>
</gene>
<evidence type="ECO:0000313" key="1">
    <source>
        <dbReference type="EMBL" id="KAG8155928.1"/>
    </source>
</evidence>
<reference evidence="1 2" key="1">
    <citation type="journal article" date="2022" name="Nat. Ecol. Evol.">
        <title>A masculinizing supergene underlies an exaggerated male reproductive morph in a spider.</title>
        <authorList>
            <person name="Hendrickx F."/>
            <person name="De Corte Z."/>
            <person name="Sonet G."/>
            <person name="Van Belleghem S.M."/>
            <person name="Kostlbacher S."/>
            <person name="Vangestel C."/>
        </authorList>
    </citation>
    <scope>NUCLEOTIDE SEQUENCE [LARGE SCALE GENOMIC DNA]</scope>
    <source>
        <strain evidence="1">W744_W776</strain>
    </source>
</reference>
<evidence type="ECO:0000313" key="2">
    <source>
        <dbReference type="Proteomes" id="UP000827092"/>
    </source>
</evidence>
<dbReference type="Proteomes" id="UP000827092">
    <property type="component" value="Unassembled WGS sequence"/>
</dbReference>
<organism evidence="1 2">
    <name type="scientific">Oedothorax gibbosus</name>
    <dbReference type="NCBI Taxonomy" id="931172"/>
    <lineage>
        <taxon>Eukaryota</taxon>
        <taxon>Metazoa</taxon>
        <taxon>Ecdysozoa</taxon>
        <taxon>Arthropoda</taxon>
        <taxon>Chelicerata</taxon>
        <taxon>Arachnida</taxon>
        <taxon>Araneae</taxon>
        <taxon>Araneomorphae</taxon>
        <taxon>Entelegynae</taxon>
        <taxon>Araneoidea</taxon>
        <taxon>Linyphiidae</taxon>
        <taxon>Erigoninae</taxon>
        <taxon>Oedothorax</taxon>
    </lineage>
</organism>
<accession>A0AAV6TDS1</accession>
<name>A0AAV6TDS1_9ARAC</name>
<sequence length="129" mass="14539">MRETSEGTELLDGSISLTPLDTRLTIRLTSVSQNRFRTSTRVPLASSCPGIVHHLSASQRVALQTPHFHKWKRGGCLRCAPPADGTGSRMRTDPRRPVLSCRRRLFKTIDSRTCRLLGRVVFKRRVGWG</sequence>
<comment type="caution">
    <text evidence="1">The sequence shown here is derived from an EMBL/GenBank/DDBJ whole genome shotgun (WGS) entry which is preliminary data.</text>
</comment>
<protein>
    <submittedName>
        <fullName evidence="1">Uncharacterized protein</fullName>
    </submittedName>
</protein>
<dbReference type="AlphaFoldDB" id="A0AAV6TDS1"/>